<dbReference type="EMBL" id="WOEZ01000020">
    <property type="protein sequence ID" value="NPT53805.1"/>
    <property type="molecule type" value="Genomic_DNA"/>
</dbReference>
<keyword evidence="3" id="KW-1185">Reference proteome</keyword>
<dbReference type="GO" id="GO:0016491">
    <property type="term" value="F:oxidoreductase activity"/>
    <property type="evidence" value="ECO:0007669"/>
    <property type="project" value="InterPro"/>
</dbReference>
<name>A0A972SJS1_9BURK</name>
<feature type="domain" description="NADPH-dependent FMN reductase-like" evidence="1">
    <location>
        <begin position="14"/>
        <end position="151"/>
    </location>
</feature>
<proteinExistence type="predicted"/>
<dbReference type="SUPFAM" id="SSF52218">
    <property type="entry name" value="Flavoproteins"/>
    <property type="match status" value="1"/>
</dbReference>
<dbReference type="Pfam" id="PF03358">
    <property type="entry name" value="FMN_red"/>
    <property type="match status" value="1"/>
</dbReference>
<comment type="caution">
    <text evidence="2">The sequence shown here is derived from an EMBL/GenBank/DDBJ whole genome shotgun (WGS) entry which is preliminary data.</text>
</comment>
<evidence type="ECO:0000259" key="1">
    <source>
        <dbReference type="Pfam" id="PF03358"/>
    </source>
</evidence>
<dbReference type="InterPro" id="IPR029039">
    <property type="entry name" value="Flavoprotein-like_sf"/>
</dbReference>
<organism evidence="2 3">
    <name type="scientific">Paraburkholderia elongata</name>
    <dbReference type="NCBI Taxonomy" id="2675747"/>
    <lineage>
        <taxon>Bacteria</taxon>
        <taxon>Pseudomonadati</taxon>
        <taxon>Pseudomonadota</taxon>
        <taxon>Betaproteobacteria</taxon>
        <taxon>Burkholderiales</taxon>
        <taxon>Burkholderiaceae</taxon>
        <taxon>Paraburkholderia</taxon>
    </lineage>
</organism>
<dbReference type="RefSeq" id="WP_172160730.1">
    <property type="nucleotide sequence ID" value="NZ_WOEZ01000020.1"/>
</dbReference>
<dbReference type="InterPro" id="IPR005025">
    <property type="entry name" value="FMN_Rdtase-like_dom"/>
</dbReference>
<protein>
    <recommendedName>
        <fullName evidence="1">NADPH-dependent FMN reductase-like domain-containing protein</fullName>
    </recommendedName>
</protein>
<sequence>MTTSIFGSASKYRPKILIASTSATRESCDGRLTALATKRLAAENAVLTVLNLTEYPLPLYPDRIDVPDDVPLEARSLHKLALRQNGVLLVTTARHGYLPKLLVNAIAWLGAIEAERRQSPERLRPVYALAAVSADGFGVDVAALKMRVSIEIDLKVAFLSTVLVRHACQAFDEAGELRDGRTVAALEHLTMQLVADSQCDAVSG</sequence>
<reference evidence="2 3" key="1">
    <citation type="submission" date="2019-11" db="EMBL/GenBank/DDBJ databases">
        <title>Metabolism of dissolved organic matter in forest soils.</title>
        <authorList>
            <person name="Cyle K.T."/>
            <person name="Wilhelm R.C."/>
            <person name="Martinez C.E."/>
        </authorList>
    </citation>
    <scope>NUCLEOTIDE SEQUENCE [LARGE SCALE GENOMIC DNA]</scope>
    <source>
        <strain evidence="2 3">5N</strain>
    </source>
</reference>
<evidence type="ECO:0000313" key="3">
    <source>
        <dbReference type="Proteomes" id="UP000655523"/>
    </source>
</evidence>
<dbReference type="Proteomes" id="UP000655523">
    <property type="component" value="Unassembled WGS sequence"/>
</dbReference>
<evidence type="ECO:0000313" key="2">
    <source>
        <dbReference type="EMBL" id="NPT53805.1"/>
    </source>
</evidence>
<dbReference type="Gene3D" id="3.40.50.360">
    <property type="match status" value="1"/>
</dbReference>
<accession>A0A972SJS1</accession>
<gene>
    <name evidence="2" type="ORF">GNZ13_04045</name>
</gene>
<dbReference type="AlphaFoldDB" id="A0A972SJS1"/>